<name>A0AAX4JSL2_9TREE</name>
<feature type="region of interest" description="Disordered" evidence="2">
    <location>
        <begin position="607"/>
        <end position="635"/>
    </location>
</feature>
<gene>
    <name evidence="4" type="ORF">L201_002786</name>
</gene>
<feature type="compositionally biased region" description="Polar residues" evidence="2">
    <location>
        <begin position="125"/>
        <end position="135"/>
    </location>
</feature>
<keyword evidence="5" id="KW-1185">Reference proteome</keyword>
<protein>
    <recommendedName>
        <fullName evidence="3">Up-regulated during septation protein 1 domain-containing protein</fullName>
    </recommendedName>
</protein>
<dbReference type="GeneID" id="91093458"/>
<feature type="compositionally biased region" description="Polar residues" evidence="2">
    <location>
        <begin position="608"/>
        <end position="617"/>
    </location>
</feature>
<dbReference type="RefSeq" id="XP_066074651.1">
    <property type="nucleotide sequence ID" value="XM_066218554.1"/>
</dbReference>
<feature type="compositionally biased region" description="Polar residues" evidence="2">
    <location>
        <begin position="173"/>
        <end position="182"/>
    </location>
</feature>
<evidence type="ECO:0000313" key="5">
    <source>
        <dbReference type="Proteomes" id="UP001355207"/>
    </source>
</evidence>
<accession>A0AAX4JSL2</accession>
<dbReference type="EMBL" id="CP144100">
    <property type="protein sequence ID" value="WWC87888.1"/>
    <property type="molecule type" value="Genomic_DNA"/>
</dbReference>
<proteinExistence type="predicted"/>
<feature type="domain" description="Up-regulated during septation protein 1" evidence="3">
    <location>
        <begin position="224"/>
        <end position="335"/>
    </location>
</feature>
<reference evidence="4 5" key="1">
    <citation type="submission" date="2024-01" db="EMBL/GenBank/DDBJ databases">
        <title>Comparative genomics of Cryptococcus and Kwoniella reveals pathogenesis evolution and contrasting modes of karyotype evolution via chromosome fusion or intercentromeric recombination.</title>
        <authorList>
            <person name="Coelho M.A."/>
            <person name="David-Palma M."/>
            <person name="Shea T."/>
            <person name="Bowers K."/>
            <person name="McGinley-Smith S."/>
            <person name="Mohammad A.W."/>
            <person name="Gnirke A."/>
            <person name="Yurkov A.M."/>
            <person name="Nowrousian M."/>
            <person name="Sun S."/>
            <person name="Cuomo C.A."/>
            <person name="Heitman J."/>
        </authorList>
    </citation>
    <scope>NUCLEOTIDE SEQUENCE [LARGE SCALE GENOMIC DNA]</scope>
    <source>
        <strain evidence="4 5">CBS 6074</strain>
    </source>
</reference>
<keyword evidence="1" id="KW-0175">Coiled coil</keyword>
<organism evidence="4 5">
    <name type="scientific">Kwoniella dendrophila CBS 6074</name>
    <dbReference type="NCBI Taxonomy" id="1295534"/>
    <lineage>
        <taxon>Eukaryota</taxon>
        <taxon>Fungi</taxon>
        <taxon>Dikarya</taxon>
        <taxon>Basidiomycota</taxon>
        <taxon>Agaricomycotina</taxon>
        <taxon>Tremellomycetes</taxon>
        <taxon>Tremellales</taxon>
        <taxon>Cryptococcaceae</taxon>
        <taxon>Kwoniella</taxon>
    </lineage>
</organism>
<feature type="compositionally biased region" description="Polar residues" evidence="2">
    <location>
        <begin position="73"/>
        <end position="112"/>
    </location>
</feature>
<dbReference type="Proteomes" id="UP001355207">
    <property type="component" value="Chromosome 3"/>
</dbReference>
<dbReference type="InterPro" id="IPR029191">
    <property type="entry name" value="Uds1"/>
</dbReference>
<evidence type="ECO:0000313" key="4">
    <source>
        <dbReference type="EMBL" id="WWC87888.1"/>
    </source>
</evidence>
<feature type="compositionally biased region" description="Low complexity" evidence="2">
    <location>
        <begin position="623"/>
        <end position="633"/>
    </location>
</feature>
<sequence>MPIAINMSSRPESGATSPISSRMTKAAFFRARSPPIDRFNGSTSPNGYNNMSTEGGYGNLNDLAGRFDAATRLEQSSAGAGPSTNSRYSPNDQQQQERAYTPTQYSDNSPLSNLEAPQAYHHNDNSNGYFDSSPATDGHAPTLDRVQNPPSRRGPSPVRRRSTTKSQRKTAPITPNNLTSNIHGAMTAPESSYSHDQGTYENGYTEKDNAIMGFAQGSDEMLLALLAGQAAVDCERLPIGGWEEVEGWKKELSILSNRLESLQSRHQREIKILTAAKTLQKLNNSNKRMSRQTMESLEQAEKRVEAAEKEVYVLQDREAGLRRRLMEHWSGVMAWEVRRLEKSSAETQLRYDEQSMKINELKDREAELIRQVSEKQNRVQELEEMVIEMGRRERAIEEEIKEIDQHRLQLQNEQQTWSNEREAFKIERDNWTFEKKSWNQERSKFENERSIWNNERNQYENEKRHFMEERTNLLSDRQRLMTTSSQATEKDRATMDQIRLSLGSILNRKMGSVNENEVLPSLEEIKNLISRREREVVNLRDEMKEVNMGLEEELKRVGEDRNVWKTKLDQAETARREENMALTKKIRNQQDQINDLSLRNESLSSSLKAAQTAVTTMSRESPKSPSSSASDSSNMIRTLQSQVDGLTGELESIANQFNSIWSILPSSSKRIQADLIDSITGNSNSSLSSPSKNINFSALQDLYIPHNEKVGNINETLIRIKGVIEDSKILVERVIKMTKERELLKGNAAKAKKLVEESTKSLETYQQQVAVLEDQLAKSGSTESHFLDELNDLQMTLDSANQTKRQLESKLKEEKEINQRLNEVNEHLSSKTLDLTQQLALIEDQQQYQPNSSISSKEELNNLKKKLKEAEQEQDEERMKSQSQRIQLLDELNSLQAEVGDLRKQLRSKA</sequence>
<feature type="region of interest" description="Disordered" evidence="2">
    <location>
        <begin position="1"/>
        <end position="197"/>
    </location>
</feature>
<feature type="compositionally biased region" description="Basic residues" evidence="2">
    <location>
        <begin position="158"/>
        <end position="168"/>
    </location>
</feature>
<feature type="coiled-coil region" evidence="1">
    <location>
        <begin position="344"/>
        <end position="476"/>
    </location>
</feature>
<feature type="coiled-coil region" evidence="1">
    <location>
        <begin position="522"/>
        <end position="606"/>
    </location>
</feature>
<feature type="region of interest" description="Disordered" evidence="2">
    <location>
        <begin position="865"/>
        <end position="884"/>
    </location>
</feature>
<feature type="compositionally biased region" description="Polar residues" evidence="2">
    <location>
        <begin position="40"/>
        <end position="53"/>
    </location>
</feature>
<evidence type="ECO:0000256" key="1">
    <source>
        <dbReference type="SAM" id="Coils"/>
    </source>
</evidence>
<feature type="coiled-coil region" evidence="1">
    <location>
        <begin position="290"/>
        <end position="317"/>
    </location>
</feature>
<evidence type="ECO:0000256" key="2">
    <source>
        <dbReference type="SAM" id="MobiDB-lite"/>
    </source>
</evidence>
<feature type="compositionally biased region" description="Polar residues" evidence="2">
    <location>
        <begin position="1"/>
        <end position="23"/>
    </location>
</feature>
<dbReference type="AlphaFoldDB" id="A0AAX4JSL2"/>
<evidence type="ECO:0000259" key="3">
    <source>
        <dbReference type="Pfam" id="PF15456"/>
    </source>
</evidence>
<dbReference type="Pfam" id="PF15456">
    <property type="entry name" value="Uds1"/>
    <property type="match status" value="1"/>
</dbReference>